<reference evidence="11" key="1">
    <citation type="submission" date="2016-03" db="EMBL/GenBank/DDBJ databases">
        <title>Draft genome sequence of Rosellinia necatrix.</title>
        <authorList>
            <person name="Kanematsu S."/>
        </authorList>
    </citation>
    <scope>NUCLEOTIDE SEQUENCE [LARGE SCALE GENOMIC DNA]</scope>
    <source>
        <strain evidence="11">W97</strain>
    </source>
</reference>
<dbReference type="Pfam" id="PF01328">
    <property type="entry name" value="Peroxidase_2"/>
    <property type="match status" value="1"/>
</dbReference>
<dbReference type="GO" id="GO:0046872">
    <property type="term" value="F:metal ion binding"/>
    <property type="evidence" value="ECO:0007669"/>
    <property type="project" value="UniProtKB-KW"/>
</dbReference>
<keyword evidence="9" id="KW-0732">Signal</keyword>
<evidence type="ECO:0000256" key="4">
    <source>
        <dbReference type="ARBA" id="ARBA00022723"/>
    </source>
</evidence>
<evidence type="ECO:0000256" key="6">
    <source>
        <dbReference type="ARBA" id="ARBA00023004"/>
    </source>
</evidence>
<keyword evidence="6" id="KW-0408">Iron</keyword>
<dbReference type="InterPro" id="IPR036851">
    <property type="entry name" value="Chloroperoxidase-like_sf"/>
</dbReference>
<dbReference type="OMA" id="YGGVARC"/>
<feature type="chain" id="PRO_5013071612" evidence="9">
    <location>
        <begin position="16"/>
        <end position="250"/>
    </location>
</feature>
<accession>A0A1W2TS30</accession>
<comment type="similarity">
    <text evidence="7">Belongs to the chloroperoxidase family.</text>
</comment>
<keyword evidence="2 11" id="KW-0575">Peroxidase</keyword>
<dbReference type="InterPro" id="IPR000028">
    <property type="entry name" value="Chloroperoxidase"/>
</dbReference>
<dbReference type="GO" id="GO:0004601">
    <property type="term" value="F:peroxidase activity"/>
    <property type="evidence" value="ECO:0007669"/>
    <property type="project" value="UniProtKB-KW"/>
</dbReference>
<evidence type="ECO:0000256" key="5">
    <source>
        <dbReference type="ARBA" id="ARBA00023002"/>
    </source>
</evidence>
<feature type="domain" description="Heme haloperoxidase family profile" evidence="10">
    <location>
        <begin position="24"/>
        <end position="234"/>
    </location>
</feature>
<feature type="region of interest" description="Disordered" evidence="8">
    <location>
        <begin position="101"/>
        <end position="123"/>
    </location>
</feature>
<keyword evidence="3" id="KW-0349">Heme</keyword>
<organism evidence="11">
    <name type="scientific">Rosellinia necatrix</name>
    <name type="common">White root-rot fungus</name>
    <dbReference type="NCBI Taxonomy" id="77044"/>
    <lineage>
        <taxon>Eukaryota</taxon>
        <taxon>Fungi</taxon>
        <taxon>Dikarya</taxon>
        <taxon>Ascomycota</taxon>
        <taxon>Pezizomycotina</taxon>
        <taxon>Sordariomycetes</taxon>
        <taxon>Xylariomycetidae</taxon>
        <taxon>Xylariales</taxon>
        <taxon>Xylariaceae</taxon>
        <taxon>Rosellinia</taxon>
    </lineage>
</organism>
<evidence type="ECO:0000313" key="11">
    <source>
        <dbReference type="EMBL" id="GAP91331.1"/>
    </source>
</evidence>
<keyword evidence="4" id="KW-0479">Metal-binding</keyword>
<dbReference type="PROSITE" id="PS51405">
    <property type="entry name" value="HEME_HALOPEROXIDASE"/>
    <property type="match status" value="1"/>
</dbReference>
<dbReference type="Gene3D" id="1.10.489.10">
    <property type="entry name" value="Chloroperoxidase-like"/>
    <property type="match status" value="1"/>
</dbReference>
<proteinExistence type="inferred from homology"/>
<dbReference type="PANTHER" id="PTHR33577:SF9">
    <property type="entry name" value="PEROXIDASE STCC"/>
    <property type="match status" value="1"/>
</dbReference>
<comment type="cofactor">
    <cofactor evidence="1">
        <name>heme b</name>
        <dbReference type="ChEBI" id="CHEBI:60344"/>
    </cofactor>
</comment>
<name>A0A1W2TS30_ROSNE</name>
<protein>
    <submittedName>
        <fullName evidence="11">Putative chloroperoxidase</fullName>
    </submittedName>
</protein>
<gene>
    <name evidence="11" type="ORF">SAMD00023353_6000420</name>
</gene>
<keyword evidence="5" id="KW-0560">Oxidoreductase</keyword>
<dbReference type="PANTHER" id="PTHR33577">
    <property type="entry name" value="STERIGMATOCYSTIN BIOSYNTHESIS PEROXIDASE STCC-RELATED"/>
    <property type="match status" value="1"/>
</dbReference>
<evidence type="ECO:0000259" key="10">
    <source>
        <dbReference type="PROSITE" id="PS51405"/>
    </source>
</evidence>
<evidence type="ECO:0000313" key="12">
    <source>
        <dbReference type="Proteomes" id="UP000054516"/>
    </source>
</evidence>
<evidence type="ECO:0000256" key="7">
    <source>
        <dbReference type="ARBA" id="ARBA00025795"/>
    </source>
</evidence>
<evidence type="ECO:0000256" key="8">
    <source>
        <dbReference type="SAM" id="MobiDB-lite"/>
    </source>
</evidence>
<dbReference type="Proteomes" id="UP000054516">
    <property type="component" value="Unassembled WGS sequence"/>
</dbReference>
<dbReference type="AlphaFoldDB" id="A0A1W2TS30"/>
<keyword evidence="12" id="KW-1185">Reference proteome</keyword>
<sequence length="250" mass="26831">MQFFALLALVAACAASPIVDRAAALKPYVKPKSTDSRGPCPLLNTLANHGYLPHDGRNITAQDIGNAIFESTNWHVDFGLLPAGAAFRNLGVSTIKLSDLNSTPGGEHPASLTRKDASSGDSNTIDTARVTQLLADSKTNFLTVDSVAKTRNRLDKSSNPPLTEFQLTVAQGEAALMMLLMRDTYVSLKDSQIDISKLRAPKDRTSVWLLQEKFPTAQGWKPAEEVVQLADLGPISSAITNSQVAQRGSS</sequence>
<evidence type="ECO:0000256" key="2">
    <source>
        <dbReference type="ARBA" id="ARBA00022559"/>
    </source>
</evidence>
<evidence type="ECO:0000256" key="3">
    <source>
        <dbReference type="ARBA" id="ARBA00022617"/>
    </source>
</evidence>
<dbReference type="OrthoDB" id="407298at2759"/>
<evidence type="ECO:0000256" key="1">
    <source>
        <dbReference type="ARBA" id="ARBA00001970"/>
    </source>
</evidence>
<dbReference type="EMBL" id="DF977505">
    <property type="protein sequence ID" value="GAP91331.1"/>
    <property type="molecule type" value="Genomic_DNA"/>
</dbReference>
<evidence type="ECO:0000256" key="9">
    <source>
        <dbReference type="SAM" id="SignalP"/>
    </source>
</evidence>
<feature type="signal peptide" evidence="9">
    <location>
        <begin position="1"/>
        <end position="15"/>
    </location>
</feature>
<dbReference type="SUPFAM" id="SSF47571">
    <property type="entry name" value="Cloroperoxidase"/>
    <property type="match status" value="1"/>
</dbReference>